<gene>
    <name evidence="5" type="ORF">Phi14:2_gp117</name>
</gene>
<organism evidence="5 6">
    <name type="scientific">Cellulophaga phage phi14:2</name>
    <dbReference type="NCBI Taxonomy" id="1327990"/>
    <lineage>
        <taxon>Viruses</taxon>
        <taxon>Duplodnaviria</taxon>
        <taxon>Heunggongvirae</taxon>
        <taxon>Uroviricota</taxon>
        <taxon>Caudoviricetes</taxon>
        <taxon>Crassvirales</taxon>
        <taxon>Steigviridae</taxon>
        <taxon>Asinivirinae</taxon>
        <taxon>Akihdevirus</taxon>
        <taxon>Akihdevirus balticus</taxon>
    </lineage>
</organism>
<dbReference type="Proteomes" id="UP000014725">
    <property type="component" value="Segment"/>
</dbReference>
<dbReference type="PANTHER" id="PTHR45633">
    <property type="entry name" value="60 KDA HEAT SHOCK PROTEIN, MITOCHONDRIAL"/>
    <property type="match status" value="1"/>
</dbReference>
<dbReference type="FunFam" id="3.50.7.10:FF:000001">
    <property type="entry name" value="60 kDa chaperonin"/>
    <property type="match status" value="1"/>
</dbReference>
<reference evidence="5 6" key="1">
    <citation type="journal article" date="2013" name="Proc. Natl. Acad. Sci. U.S.A.">
        <title>Twelve previously unknown phage genera are ubiquitous in global oceans.</title>
        <authorList>
            <person name="Holmfeldt K."/>
            <person name="Solonenko N."/>
            <person name="Shah M."/>
            <person name="Corrier K."/>
            <person name="Riemann L."/>
            <person name="Verberkmoes N.C."/>
            <person name="Sullivan M.B."/>
        </authorList>
    </citation>
    <scope>NUCLEOTIDE SEQUENCE [LARGE SCALE GENOMIC DNA]</scope>
    <source>
        <strain evidence="5">Phi14:2</strain>
    </source>
</reference>
<keyword evidence="6" id="KW-1185">Reference proteome</keyword>
<evidence type="ECO:0000313" key="5">
    <source>
        <dbReference type="EMBL" id="AGO48995.1"/>
    </source>
</evidence>
<dbReference type="KEGG" id="vg:16797416"/>
<dbReference type="GO" id="GO:0140662">
    <property type="term" value="F:ATP-dependent protein folding chaperone"/>
    <property type="evidence" value="ECO:0007669"/>
    <property type="project" value="InterPro"/>
</dbReference>
<evidence type="ECO:0000313" key="6">
    <source>
        <dbReference type="Proteomes" id="UP000014725"/>
    </source>
</evidence>
<dbReference type="Gene3D" id="3.50.7.10">
    <property type="entry name" value="GroEL"/>
    <property type="match status" value="1"/>
</dbReference>
<dbReference type="SUPFAM" id="SSF54849">
    <property type="entry name" value="GroEL-intermediate domain like"/>
    <property type="match status" value="1"/>
</dbReference>
<dbReference type="InterPro" id="IPR002423">
    <property type="entry name" value="Cpn60/GroEL/TCP-1"/>
</dbReference>
<dbReference type="SUPFAM" id="SSF52029">
    <property type="entry name" value="GroEL apical domain-like"/>
    <property type="match status" value="1"/>
</dbReference>
<proteinExistence type="inferred from homology"/>
<dbReference type="EMBL" id="KC821624">
    <property type="protein sequence ID" value="AGO48995.1"/>
    <property type="molecule type" value="Genomic_DNA"/>
</dbReference>
<evidence type="ECO:0000256" key="3">
    <source>
        <dbReference type="ARBA" id="ARBA00022840"/>
    </source>
</evidence>
<dbReference type="GO" id="GO:0042026">
    <property type="term" value="P:protein refolding"/>
    <property type="evidence" value="ECO:0007669"/>
    <property type="project" value="InterPro"/>
</dbReference>
<dbReference type="NCBIfam" id="NF009487">
    <property type="entry name" value="PRK12849.1"/>
    <property type="match status" value="1"/>
</dbReference>
<dbReference type="SUPFAM" id="SSF48592">
    <property type="entry name" value="GroEL equatorial domain-like"/>
    <property type="match status" value="1"/>
</dbReference>
<dbReference type="Gene3D" id="1.10.560.10">
    <property type="entry name" value="GroEL-like equatorial domain"/>
    <property type="match status" value="1"/>
</dbReference>
<dbReference type="GeneID" id="16797416"/>
<dbReference type="PRINTS" id="PR00298">
    <property type="entry name" value="CHAPERONIN60"/>
</dbReference>
<dbReference type="SMR" id="S0A2G6"/>
<reference evidence="6" key="2">
    <citation type="submission" date="2013-03" db="EMBL/GenBank/DDBJ databases">
        <title>The Cellulophaga phages: a novel, diverse, and globally ubiquitous model system.</title>
        <authorList>
            <person name="Holmfeldt K."/>
            <person name="Solonenko N."/>
            <person name="Shah M."/>
            <person name="Corrier K."/>
            <person name="Riemann L."/>
            <person name="VerBerkmoes N.C."/>
            <person name="Sullivan M.B."/>
        </authorList>
    </citation>
    <scope>NUCLEOTIDE SEQUENCE [LARGE SCALE GENOMIC DNA]</scope>
</reference>
<evidence type="ECO:0000256" key="4">
    <source>
        <dbReference type="ARBA" id="ARBA00023186"/>
    </source>
</evidence>
<protein>
    <submittedName>
        <fullName evidence="5">Chaperonin GroEL</fullName>
    </submittedName>
</protein>
<keyword evidence="2" id="KW-0547">Nucleotide-binding</keyword>
<dbReference type="InterPro" id="IPR018370">
    <property type="entry name" value="Chaperonin_Cpn60_CS"/>
</dbReference>
<keyword evidence="4" id="KW-0143">Chaperone</keyword>
<dbReference type="GO" id="GO:0005524">
    <property type="term" value="F:ATP binding"/>
    <property type="evidence" value="ECO:0007669"/>
    <property type="project" value="UniProtKB-KW"/>
</dbReference>
<comment type="similarity">
    <text evidence="1">Belongs to the chaperonin (HSP60) family.</text>
</comment>
<dbReference type="InterPro" id="IPR027413">
    <property type="entry name" value="GROEL-like_equatorial_sf"/>
</dbReference>
<accession>S0A2G6</accession>
<name>S0A2G6_9CAUD</name>
<dbReference type="InterPro" id="IPR027409">
    <property type="entry name" value="GroEL-like_apical_dom_sf"/>
</dbReference>
<sequence>MTKKIIYNQESREALKRGVDALANAVKVTLGPSGKNVILGLDQYNPIITKDGVSVAREIHLEDPFENLGAQMIKQVAENTNTEVGDGTTTATVLAQKILEEGFKAIEEGRDVNELVDHLRNELISIVARIKEATTEVKNNDDIKNVALISTNGDEVLSTIIVDCYKEVKDNIIFEESKTNITYKEIVKGMRFNSSYISTYFINDSETATVKYDDGLIFVFDGKIESVKDISNVLYAAEKYKKPLVIIAESVDDNTIINLVQNTKKGLLKSVVIQSPGFGFGRQKALKDIAVYTGGDIYNAKSKLDTIKFGKFDSITVTEDNTVIKGMYGDEKDIEARITELEFSKKEKNTYEISKIEERISKFKNGIGIIYIGANSRVEMKERKDRLEDAINAVKAAVEEGIVPGGGSTLAKIALTHYGNDIYYGILFEPYKQIEINKGKVIDSVVSYDLTQPAKYFKQGIIDPSKVTRTALENAVSIASTILTTECAIV</sequence>
<evidence type="ECO:0000256" key="1">
    <source>
        <dbReference type="ARBA" id="ARBA00006607"/>
    </source>
</evidence>
<dbReference type="Pfam" id="PF00118">
    <property type="entry name" value="Cpn60_TCP1"/>
    <property type="match status" value="1"/>
</dbReference>
<dbReference type="NCBIfam" id="NF000592">
    <property type="entry name" value="PRK00013.1"/>
    <property type="match status" value="1"/>
</dbReference>
<dbReference type="OrthoDB" id="19530at10239"/>
<evidence type="ECO:0000256" key="2">
    <source>
        <dbReference type="ARBA" id="ARBA00022741"/>
    </source>
</evidence>
<keyword evidence="3" id="KW-0067">ATP-binding</keyword>
<dbReference type="Gene3D" id="3.30.260.10">
    <property type="entry name" value="TCP-1-like chaperonin intermediate domain"/>
    <property type="match status" value="1"/>
</dbReference>
<dbReference type="InterPro" id="IPR027410">
    <property type="entry name" value="TCP-1-like_intermed_sf"/>
</dbReference>
<dbReference type="InterPro" id="IPR001844">
    <property type="entry name" value="Cpn60/GroEL"/>
</dbReference>
<dbReference type="PROSITE" id="PS00296">
    <property type="entry name" value="CHAPERONINS_CPN60"/>
    <property type="match status" value="1"/>
</dbReference>